<dbReference type="AlphaFoldDB" id="F9ZU91"/>
<reference evidence="2 3" key="1">
    <citation type="journal article" date="2011" name="J. Genet. Genomics">
        <title>Unraveling the Acidithiobacillus caldus complete genome and its central metabolisms for carbon assimilation.</title>
        <authorList>
            <person name="You X.Y."/>
            <person name="Guo X."/>
            <person name="Zheng H.J."/>
            <person name="Zhang M.J."/>
            <person name="Liu L.J."/>
            <person name="Zhu Y.Q."/>
            <person name="Zhu B."/>
            <person name="Wang S.Y."/>
            <person name="Zhao G.P."/>
            <person name="Poetsch A."/>
            <person name="Jiang C.Y."/>
            <person name="Liu S.J."/>
        </authorList>
    </citation>
    <scope>NUCLEOTIDE SEQUENCE [LARGE SCALE GENOMIC DNA]</scope>
    <source>
        <strain evidence="2 3">SM-1</strain>
        <plasmid evidence="3">Plasmid megaplasmid</plasmid>
    </source>
</reference>
<dbReference type="PANTHER" id="PTHR33678">
    <property type="entry name" value="BLL1576 PROTEIN"/>
    <property type="match status" value="1"/>
</dbReference>
<accession>F9ZU91</accession>
<gene>
    <name evidence="2" type="ordered locus">Atc_m179</name>
</gene>
<keyword evidence="3" id="KW-1185">Reference proteome</keyword>
<proteinExistence type="predicted"/>
<feature type="domain" description="Transposase IS66 central" evidence="1">
    <location>
        <begin position="1"/>
        <end position="92"/>
    </location>
</feature>
<evidence type="ECO:0000313" key="2">
    <source>
        <dbReference type="EMBL" id="AEK59710.1"/>
    </source>
</evidence>
<keyword evidence="2" id="KW-0614">Plasmid</keyword>
<sequence length="146" mass="15818">MVAQVLTAKHVDYLPLYRQEAQYLRAGIPISRATLCSWLGQGEYWLSILAEACKMALLEGAILHADKTPLPVLNPGSGKTHKAYLWVYRSRGDAPIPSSSTLMPRTAKASIPKASWETSKGFCKPMIMGATMPSTAKGVSQKPGAE</sequence>
<organism evidence="2 3">
    <name type="scientific">Acidithiobacillus caldus (strain SM-1)</name>
    <dbReference type="NCBI Taxonomy" id="990288"/>
    <lineage>
        <taxon>Bacteria</taxon>
        <taxon>Pseudomonadati</taxon>
        <taxon>Pseudomonadota</taxon>
        <taxon>Acidithiobacillia</taxon>
        <taxon>Acidithiobacillales</taxon>
        <taxon>Acidithiobacillaceae</taxon>
        <taxon>Acidithiobacillus</taxon>
    </lineage>
</organism>
<dbReference type="Proteomes" id="UP000006135">
    <property type="component" value="Plasmid megaplasmid"/>
</dbReference>
<dbReference type="InterPro" id="IPR052344">
    <property type="entry name" value="Transposase-related"/>
</dbReference>
<evidence type="ECO:0000313" key="3">
    <source>
        <dbReference type="Proteomes" id="UP000006135"/>
    </source>
</evidence>
<dbReference type="HOGENOM" id="CLU_1773354_0_0_6"/>
<evidence type="ECO:0000259" key="1">
    <source>
        <dbReference type="Pfam" id="PF03050"/>
    </source>
</evidence>
<geneLocation type="plasmid" evidence="2">
    <name>megaplasmid</name>
</geneLocation>
<protein>
    <submittedName>
        <fullName evidence="2">Transposase IS66</fullName>
    </submittedName>
</protein>
<dbReference type="Pfam" id="PF03050">
    <property type="entry name" value="DDE_Tnp_IS66"/>
    <property type="match status" value="1"/>
</dbReference>
<name>F9ZU91_ACICS</name>
<dbReference type="KEGG" id="acu:Atc_m179"/>
<dbReference type="InterPro" id="IPR004291">
    <property type="entry name" value="Transposase_IS66_central"/>
</dbReference>
<dbReference type="EMBL" id="CP002574">
    <property type="protein sequence ID" value="AEK59710.1"/>
    <property type="molecule type" value="Genomic_DNA"/>
</dbReference>